<evidence type="ECO:0008006" key="4">
    <source>
        <dbReference type="Google" id="ProtNLM"/>
    </source>
</evidence>
<keyword evidence="1" id="KW-0472">Membrane</keyword>
<name>A0A1G2D517_9BACT</name>
<protein>
    <recommendedName>
        <fullName evidence="4">Prepilin-type N-terminal cleavage/methylation domain-containing protein</fullName>
    </recommendedName>
</protein>
<evidence type="ECO:0000313" key="3">
    <source>
        <dbReference type="Proteomes" id="UP000177996"/>
    </source>
</evidence>
<feature type="transmembrane region" description="Helical" evidence="1">
    <location>
        <begin position="29"/>
        <end position="48"/>
    </location>
</feature>
<dbReference type="EMBL" id="MHLL01000030">
    <property type="protein sequence ID" value="OGZ08683.1"/>
    <property type="molecule type" value="Genomic_DNA"/>
</dbReference>
<organism evidence="2 3">
    <name type="scientific">Candidatus Lloydbacteria bacterium RIFCSPHIGHO2_02_FULL_50_13</name>
    <dbReference type="NCBI Taxonomy" id="1798661"/>
    <lineage>
        <taxon>Bacteria</taxon>
        <taxon>Candidatus Lloydiibacteriota</taxon>
    </lineage>
</organism>
<reference evidence="2 3" key="1">
    <citation type="journal article" date="2016" name="Nat. Commun.">
        <title>Thousands of microbial genomes shed light on interconnected biogeochemical processes in an aquifer system.</title>
        <authorList>
            <person name="Anantharaman K."/>
            <person name="Brown C.T."/>
            <person name="Hug L.A."/>
            <person name="Sharon I."/>
            <person name="Castelle C.J."/>
            <person name="Probst A.J."/>
            <person name="Thomas B.C."/>
            <person name="Singh A."/>
            <person name="Wilkins M.J."/>
            <person name="Karaoz U."/>
            <person name="Brodie E.L."/>
            <person name="Williams K.H."/>
            <person name="Hubbard S.S."/>
            <person name="Banfield J.F."/>
        </authorList>
    </citation>
    <scope>NUCLEOTIDE SEQUENCE [LARGE SCALE GENOMIC DNA]</scope>
</reference>
<dbReference type="STRING" id="1798661.A3D65_01225"/>
<keyword evidence="1" id="KW-1133">Transmembrane helix</keyword>
<sequence length="185" mass="20531">MLKPKHRNSKITSHTPFSMRKGAFSLVEIIVYIALFSVLSVVITRALISSAQIFNQLRIARDINDSAISVMERLTREIRNANSVNLSKSDFSTSPSRLVLNTTDALSAPITIEFFVATSSLRIKEGDVDKGPLSSGKTSVDTFRLFLVNNTNSSAIKIELFLSGRRGPVDRQEVYYNTVVLRGAY</sequence>
<accession>A0A1G2D517</accession>
<keyword evidence="1" id="KW-0812">Transmembrane</keyword>
<evidence type="ECO:0000313" key="2">
    <source>
        <dbReference type="EMBL" id="OGZ08683.1"/>
    </source>
</evidence>
<evidence type="ECO:0000256" key="1">
    <source>
        <dbReference type="SAM" id="Phobius"/>
    </source>
</evidence>
<dbReference type="AlphaFoldDB" id="A0A1G2D517"/>
<dbReference type="Proteomes" id="UP000177996">
    <property type="component" value="Unassembled WGS sequence"/>
</dbReference>
<proteinExistence type="predicted"/>
<gene>
    <name evidence="2" type="ORF">A3D65_01225</name>
</gene>
<comment type="caution">
    <text evidence="2">The sequence shown here is derived from an EMBL/GenBank/DDBJ whole genome shotgun (WGS) entry which is preliminary data.</text>
</comment>